<dbReference type="SUPFAM" id="SSF52540">
    <property type="entry name" value="P-loop containing nucleoside triphosphate hydrolases"/>
    <property type="match status" value="1"/>
</dbReference>
<dbReference type="PANTHER" id="PTHR30153:SF2">
    <property type="entry name" value="REPLICATIVE DNA HELICASE"/>
    <property type="match status" value="1"/>
</dbReference>
<organism evidence="2">
    <name type="scientific">marine sediment metagenome</name>
    <dbReference type="NCBI Taxonomy" id="412755"/>
    <lineage>
        <taxon>unclassified sequences</taxon>
        <taxon>metagenomes</taxon>
        <taxon>ecological metagenomes</taxon>
    </lineage>
</organism>
<sequence length="455" mass="51282">MKRSAASMADDREYPLVTDAALQRFAAILLLENSDFLRAFYDIVRPEHFASPEMGFLVEFVQAFFTQHRIAPTLDSFALEVESPSRSWIATGIRPELMDVLVEALQEEGIPSDALTEYVKGRFEQYIQEREFALAVRTASKFLDSGEPDKAFEAVRAAQRVKAQDDDRILFPEQVATLFEYFDSEHLDRISLPSGIKTLDMAMEKGLRPGELGVIMAPLKRGKSMWLVHVGAHALRRGETVAHYSLELSAHDTLARYAANVCGMPLKELMALGIDEVKRLLNRALRVGDRSAQVIIHWMPARGTSIDMIAADLENLRAEHHVGLVIVDYGDLARSRQRHEKSYDEQAEVFTELRDLGMQYRVPVWTATQANRKALDSDRISINQIAESLGKAMKADFVVAMSQTSTEREHDPQFMRLNIVAARRGSGKCNARVEARLDRAKFVQSDALEEEEVEA</sequence>
<dbReference type="Pfam" id="PF03796">
    <property type="entry name" value="DnaB_C"/>
    <property type="match status" value="1"/>
</dbReference>
<dbReference type="InterPro" id="IPR027417">
    <property type="entry name" value="P-loop_NTPase"/>
</dbReference>
<protein>
    <recommendedName>
        <fullName evidence="1">SF4 helicase domain-containing protein</fullName>
    </recommendedName>
</protein>
<accession>A0A0F9HEQ3</accession>
<dbReference type="EMBL" id="LAZR01015263">
    <property type="protein sequence ID" value="KKM13931.1"/>
    <property type="molecule type" value="Genomic_DNA"/>
</dbReference>
<dbReference type="GO" id="GO:0005829">
    <property type="term" value="C:cytosol"/>
    <property type="evidence" value="ECO:0007669"/>
    <property type="project" value="TreeGrafter"/>
</dbReference>
<dbReference type="InterPro" id="IPR007694">
    <property type="entry name" value="DNA_helicase_DnaB-like_C"/>
</dbReference>
<evidence type="ECO:0000259" key="1">
    <source>
        <dbReference type="Pfam" id="PF03796"/>
    </source>
</evidence>
<dbReference type="GO" id="GO:0003678">
    <property type="term" value="F:DNA helicase activity"/>
    <property type="evidence" value="ECO:0007669"/>
    <property type="project" value="InterPro"/>
</dbReference>
<reference evidence="2" key="1">
    <citation type="journal article" date="2015" name="Nature">
        <title>Complex archaea that bridge the gap between prokaryotes and eukaryotes.</title>
        <authorList>
            <person name="Spang A."/>
            <person name="Saw J.H."/>
            <person name="Jorgensen S.L."/>
            <person name="Zaremba-Niedzwiedzka K."/>
            <person name="Martijn J."/>
            <person name="Lind A.E."/>
            <person name="van Eijk R."/>
            <person name="Schleper C."/>
            <person name="Guy L."/>
            <person name="Ettema T.J."/>
        </authorList>
    </citation>
    <scope>NUCLEOTIDE SEQUENCE</scope>
</reference>
<dbReference type="AlphaFoldDB" id="A0A0F9HEQ3"/>
<feature type="domain" description="SF4 helicase" evidence="1">
    <location>
        <begin position="192"/>
        <end position="425"/>
    </location>
</feature>
<feature type="non-terminal residue" evidence="2">
    <location>
        <position position="455"/>
    </location>
</feature>
<comment type="caution">
    <text evidence="2">The sequence shown here is derived from an EMBL/GenBank/DDBJ whole genome shotgun (WGS) entry which is preliminary data.</text>
</comment>
<dbReference type="GO" id="GO:0005524">
    <property type="term" value="F:ATP binding"/>
    <property type="evidence" value="ECO:0007669"/>
    <property type="project" value="InterPro"/>
</dbReference>
<dbReference type="Gene3D" id="3.40.50.300">
    <property type="entry name" value="P-loop containing nucleotide triphosphate hydrolases"/>
    <property type="match status" value="1"/>
</dbReference>
<name>A0A0F9HEQ3_9ZZZZ</name>
<evidence type="ECO:0000313" key="2">
    <source>
        <dbReference type="EMBL" id="KKM13931.1"/>
    </source>
</evidence>
<proteinExistence type="predicted"/>
<gene>
    <name evidence="2" type="ORF">LCGC14_1711270</name>
</gene>
<dbReference type="PANTHER" id="PTHR30153">
    <property type="entry name" value="REPLICATIVE DNA HELICASE DNAB"/>
    <property type="match status" value="1"/>
</dbReference>
<dbReference type="GO" id="GO:0006260">
    <property type="term" value="P:DNA replication"/>
    <property type="evidence" value="ECO:0007669"/>
    <property type="project" value="InterPro"/>
</dbReference>